<gene>
    <name evidence="2" type="ORF">EVAR_16470_1</name>
</gene>
<evidence type="ECO:0000313" key="3">
    <source>
        <dbReference type="Proteomes" id="UP000299102"/>
    </source>
</evidence>
<accession>A0A4C1UKC2</accession>
<evidence type="ECO:0000256" key="1">
    <source>
        <dbReference type="SAM" id="MobiDB-lite"/>
    </source>
</evidence>
<evidence type="ECO:0000313" key="2">
    <source>
        <dbReference type="EMBL" id="GBP26888.1"/>
    </source>
</evidence>
<feature type="compositionally biased region" description="Polar residues" evidence="1">
    <location>
        <begin position="81"/>
        <end position="92"/>
    </location>
</feature>
<name>A0A4C1UKC2_EUMVA</name>
<dbReference type="Proteomes" id="UP000299102">
    <property type="component" value="Unassembled WGS sequence"/>
</dbReference>
<feature type="region of interest" description="Disordered" evidence="1">
    <location>
        <begin position="81"/>
        <end position="100"/>
    </location>
</feature>
<dbReference type="EMBL" id="BGZK01000186">
    <property type="protein sequence ID" value="GBP26888.1"/>
    <property type="molecule type" value="Genomic_DNA"/>
</dbReference>
<keyword evidence="3" id="KW-1185">Reference proteome</keyword>
<dbReference type="AlphaFoldDB" id="A0A4C1UKC2"/>
<reference evidence="2 3" key="1">
    <citation type="journal article" date="2019" name="Commun. Biol.">
        <title>The bagworm genome reveals a unique fibroin gene that provides high tensile strength.</title>
        <authorList>
            <person name="Kono N."/>
            <person name="Nakamura H."/>
            <person name="Ohtoshi R."/>
            <person name="Tomita M."/>
            <person name="Numata K."/>
            <person name="Arakawa K."/>
        </authorList>
    </citation>
    <scope>NUCLEOTIDE SEQUENCE [LARGE SCALE GENOMIC DNA]</scope>
</reference>
<protein>
    <submittedName>
        <fullName evidence="2">Uncharacterized protein</fullName>
    </submittedName>
</protein>
<comment type="caution">
    <text evidence="2">The sequence shown here is derived from an EMBL/GenBank/DDBJ whole genome shotgun (WGS) entry which is preliminary data.</text>
</comment>
<proteinExistence type="predicted"/>
<organism evidence="2 3">
    <name type="scientific">Eumeta variegata</name>
    <name type="common">Bagworm moth</name>
    <name type="synonym">Eumeta japonica</name>
    <dbReference type="NCBI Taxonomy" id="151549"/>
    <lineage>
        <taxon>Eukaryota</taxon>
        <taxon>Metazoa</taxon>
        <taxon>Ecdysozoa</taxon>
        <taxon>Arthropoda</taxon>
        <taxon>Hexapoda</taxon>
        <taxon>Insecta</taxon>
        <taxon>Pterygota</taxon>
        <taxon>Neoptera</taxon>
        <taxon>Endopterygota</taxon>
        <taxon>Lepidoptera</taxon>
        <taxon>Glossata</taxon>
        <taxon>Ditrysia</taxon>
        <taxon>Tineoidea</taxon>
        <taxon>Psychidae</taxon>
        <taxon>Oiketicinae</taxon>
        <taxon>Eumeta</taxon>
    </lineage>
</organism>
<sequence length="180" mass="20103">MLSTRAEPRGACCAQFSERTLRSEPKLLCIKATSVPGSRTRLQHSTPLCSASQKKRIQAQQNIVLQMIMGAGRALLTERTTSPTRTPMNPGTSHRRTRGHRAADPSLEHFSKHLLPKTRHTARAGPHKLDPRKGTIATWIRLRRIPNEKTPVHEATNKSSVPVLCDQGKFVFDPRTNVYA</sequence>